<dbReference type="RefSeq" id="WP_397708152.1">
    <property type="nucleotide sequence ID" value="NZ_JBIRGN010000001.1"/>
</dbReference>
<feature type="domain" description="CN hydrolase" evidence="2">
    <location>
        <begin position="6"/>
        <end position="244"/>
    </location>
</feature>
<dbReference type="Proteomes" id="UP001610818">
    <property type="component" value="Unassembled WGS sequence"/>
</dbReference>
<name>A0ABW7QJK4_9ACTN</name>
<sequence>MTTIPLPIGLVQTAAQHHAADDLDAFAADVRRVSEAHPDVRLLAYPELHLCGHKPGEDPETVMTAAAEPLDGSRGARLASLARELGLWLVPGTVYEKGADGRIYNTAPVYSPAGERVAEYRKIFTWRPFETTASGSSFVVFDMEGYGRVGLTICYDAWFPETTRHLAWQGADLVMNLVRTPTVDRAQEVVLAQANAIVNQVFMASLNAAAPDGVGRSVVVDPEGHVRAEAVPGPEEVLTDVLDLAEARRVRARGTAGLTRVWDPFADDQPPLELPLYAGRIDPERWRRGARR</sequence>
<keyword evidence="4" id="KW-1185">Reference proteome</keyword>
<dbReference type="EMBL" id="JBIRGQ010000001">
    <property type="protein sequence ID" value="MFH8544434.1"/>
    <property type="molecule type" value="Genomic_DNA"/>
</dbReference>
<dbReference type="GO" id="GO:0016787">
    <property type="term" value="F:hydrolase activity"/>
    <property type="evidence" value="ECO:0007669"/>
    <property type="project" value="UniProtKB-KW"/>
</dbReference>
<dbReference type="Gene3D" id="3.60.110.10">
    <property type="entry name" value="Carbon-nitrogen hydrolase"/>
    <property type="match status" value="1"/>
</dbReference>
<evidence type="ECO:0000313" key="4">
    <source>
        <dbReference type="Proteomes" id="UP001610818"/>
    </source>
</evidence>
<dbReference type="InterPro" id="IPR036526">
    <property type="entry name" value="C-N_Hydrolase_sf"/>
</dbReference>
<accession>A0ABW7QJK4</accession>
<comment type="caution">
    <text evidence="3">The sequence shown here is derived from an EMBL/GenBank/DDBJ whole genome shotgun (WGS) entry which is preliminary data.</text>
</comment>
<organism evidence="3 4">
    <name type="scientific">Streptomyces longisporoflavus</name>
    <dbReference type="NCBI Taxonomy" id="28044"/>
    <lineage>
        <taxon>Bacteria</taxon>
        <taxon>Bacillati</taxon>
        <taxon>Actinomycetota</taxon>
        <taxon>Actinomycetes</taxon>
        <taxon>Kitasatosporales</taxon>
        <taxon>Streptomycetaceae</taxon>
        <taxon>Streptomyces</taxon>
    </lineage>
</organism>
<protein>
    <submittedName>
        <fullName evidence="3">Carbon-nitrogen hydrolase family protein</fullName>
    </submittedName>
</protein>
<keyword evidence="1 3" id="KW-0378">Hydrolase</keyword>
<dbReference type="PANTHER" id="PTHR43674">
    <property type="entry name" value="NITRILASE C965.09-RELATED"/>
    <property type="match status" value="1"/>
</dbReference>
<dbReference type="Pfam" id="PF00795">
    <property type="entry name" value="CN_hydrolase"/>
    <property type="match status" value="1"/>
</dbReference>
<gene>
    <name evidence="3" type="ORF">ACH4F9_05405</name>
</gene>
<dbReference type="PANTHER" id="PTHR43674:SF16">
    <property type="entry name" value="CARBON-NITROGEN FAMILY, PUTATIVE (AFU_ORTHOLOGUE AFUA_5G02350)-RELATED"/>
    <property type="match status" value="1"/>
</dbReference>
<evidence type="ECO:0000259" key="2">
    <source>
        <dbReference type="PROSITE" id="PS50263"/>
    </source>
</evidence>
<reference evidence="3 4" key="1">
    <citation type="submission" date="2024-10" db="EMBL/GenBank/DDBJ databases">
        <title>The Natural Products Discovery Center: Release of the First 8490 Sequenced Strains for Exploring Actinobacteria Biosynthetic Diversity.</title>
        <authorList>
            <person name="Kalkreuter E."/>
            <person name="Kautsar S.A."/>
            <person name="Yang D."/>
            <person name="Bader C.D."/>
            <person name="Teijaro C.N."/>
            <person name="Fluegel L."/>
            <person name="Davis C.M."/>
            <person name="Simpson J.R."/>
            <person name="Lauterbach L."/>
            <person name="Steele A.D."/>
            <person name="Gui C."/>
            <person name="Meng S."/>
            <person name="Li G."/>
            <person name="Viehrig K."/>
            <person name="Ye F."/>
            <person name="Su P."/>
            <person name="Kiefer A.F."/>
            <person name="Nichols A."/>
            <person name="Cepeda A.J."/>
            <person name="Yan W."/>
            <person name="Fan B."/>
            <person name="Jiang Y."/>
            <person name="Adhikari A."/>
            <person name="Zheng C.-J."/>
            <person name="Schuster L."/>
            <person name="Cowan T.M."/>
            <person name="Smanski M.J."/>
            <person name="Chevrette M.G."/>
            <person name="De Carvalho L.P.S."/>
            <person name="Shen B."/>
        </authorList>
    </citation>
    <scope>NUCLEOTIDE SEQUENCE [LARGE SCALE GENOMIC DNA]</scope>
    <source>
        <strain evidence="3 4">NPDC017990</strain>
    </source>
</reference>
<dbReference type="SUPFAM" id="SSF56317">
    <property type="entry name" value="Carbon-nitrogen hydrolase"/>
    <property type="match status" value="1"/>
</dbReference>
<dbReference type="InterPro" id="IPR050345">
    <property type="entry name" value="Aliph_Amidase/BUP"/>
</dbReference>
<dbReference type="PROSITE" id="PS50263">
    <property type="entry name" value="CN_HYDROLASE"/>
    <property type="match status" value="1"/>
</dbReference>
<proteinExistence type="predicted"/>
<evidence type="ECO:0000313" key="3">
    <source>
        <dbReference type="EMBL" id="MFH8544434.1"/>
    </source>
</evidence>
<dbReference type="CDD" id="cd07197">
    <property type="entry name" value="nitrilase"/>
    <property type="match status" value="1"/>
</dbReference>
<dbReference type="InterPro" id="IPR003010">
    <property type="entry name" value="C-N_Hydrolase"/>
</dbReference>
<evidence type="ECO:0000256" key="1">
    <source>
        <dbReference type="ARBA" id="ARBA00022801"/>
    </source>
</evidence>